<feature type="domain" description="FPL" evidence="3">
    <location>
        <begin position="42"/>
        <end position="192"/>
    </location>
</feature>
<dbReference type="GO" id="GO:1901096">
    <property type="term" value="P:regulation of autophagosome maturation"/>
    <property type="evidence" value="ECO:0007669"/>
    <property type="project" value="TreeGrafter"/>
</dbReference>
<evidence type="ECO:0000256" key="2">
    <source>
        <dbReference type="SAM" id="Phobius"/>
    </source>
</evidence>
<protein>
    <submittedName>
        <fullName evidence="5">Protein TRANSPARENT TESTA 9 isoform X1</fullName>
    </submittedName>
</protein>
<dbReference type="GO" id="GO:0016197">
    <property type="term" value="P:endosomal transport"/>
    <property type="evidence" value="ECO:0007669"/>
    <property type="project" value="TreeGrafter"/>
</dbReference>
<dbReference type="AlphaFoldDB" id="A0A6P6SQZ4"/>
<dbReference type="GO" id="GO:0007034">
    <property type="term" value="P:vacuolar transport"/>
    <property type="evidence" value="ECO:0007669"/>
    <property type="project" value="TreeGrafter"/>
</dbReference>
<evidence type="ECO:0000313" key="4">
    <source>
        <dbReference type="Proteomes" id="UP001652660"/>
    </source>
</evidence>
<keyword evidence="2" id="KW-1133">Transmembrane helix</keyword>
<keyword evidence="4" id="KW-1185">Reference proteome</keyword>
<sequence>MWRSLWPTIDRFSLHHFRYIVNQLREIRVVDKRNREVVLDLLQSIVEIVTYGDRHDPAIFECFMEFQVLAEFVRILKIGGNSGIEAPLLQYLSIMIQNVENEHAIYYCFSNGYINSVISHHYEFDGGDLIPYYVSFLRTVSGKIGRDTICLLVKVHQDTAISLPLYDEALKFANHGEKMIQIAVRALTLNIYNVADEMVYQFLTTPTASAYFSSLILNLKNKCLHVDAIINGVKESFHEKKRDLLSETDRILDDFYYLKDILCIPEQRLNKLVTENIVNMLILPMLLTLLNNRLSNDTGLSAITCLYVLCRLLQVFDGTNLVNVIGSAVLFSFMPPNVTDAAESVVSARLEQVNGLAVCYQEGEEMVDLQHEGAENFMMNYVLKHSLEFTELSSCFDSSPLENSENEWGGIFSCIFSRNHSLMLGSLMLLFTVADSKDLHYQLAAKIGFSQVKTASEMIGSTVAGHIQKIVNQLLKVLASEPPLSVPILLHAAWFLRKLLVFLDQKLEDNDCHLFKTSYEVSCGHLYEEFDRCWFDHIPDVLKSEWANCKTALEESSQSKDPFFLLELASIQNPPSGSMAFLLLSSFLLLFIFLLFYLCCLLLKSIVLPPASFLFNISGNTGPAFDWQRMVDCVKVFVLHLQLKPFIFGGDPFDNPLANLKNSYLAQSGKRYPSDLSLASFGSEVALGSGIPCKIAFSGAGTRDIYVIPIAREISGKLLLVERHPLHSRKGVVIAIAPLAGLDPKIDEEHPTWLLVHLRDFEPRLRSDETKTLDSHTSLPEQGRWILGFLSAKDCKAAFSVILEETRKQRSFVENLVAPVLEEKLFK</sequence>
<dbReference type="RefSeq" id="XP_027068322.2">
    <property type="nucleotide sequence ID" value="XM_027212521.2"/>
</dbReference>
<dbReference type="InterPro" id="IPR019155">
    <property type="entry name" value="CLEC16A/TT9_N"/>
</dbReference>
<dbReference type="GO" id="GO:0005770">
    <property type="term" value="C:late endosome"/>
    <property type="evidence" value="ECO:0007669"/>
    <property type="project" value="TreeGrafter"/>
</dbReference>
<dbReference type="GeneID" id="113693814"/>
<dbReference type="InterPro" id="IPR039272">
    <property type="entry name" value="CLEC16A/TT9"/>
</dbReference>
<name>A0A6P6SQZ4_COFAR</name>
<accession>A0A6P6SQZ4</accession>
<evidence type="ECO:0000259" key="3">
    <source>
        <dbReference type="Pfam" id="PF09758"/>
    </source>
</evidence>
<organism evidence="4 5">
    <name type="scientific">Coffea arabica</name>
    <name type="common">Arabian coffee</name>
    <dbReference type="NCBI Taxonomy" id="13443"/>
    <lineage>
        <taxon>Eukaryota</taxon>
        <taxon>Viridiplantae</taxon>
        <taxon>Streptophyta</taxon>
        <taxon>Embryophyta</taxon>
        <taxon>Tracheophyta</taxon>
        <taxon>Spermatophyta</taxon>
        <taxon>Magnoliopsida</taxon>
        <taxon>eudicotyledons</taxon>
        <taxon>Gunneridae</taxon>
        <taxon>Pentapetalae</taxon>
        <taxon>asterids</taxon>
        <taxon>lamiids</taxon>
        <taxon>Gentianales</taxon>
        <taxon>Rubiaceae</taxon>
        <taxon>Ixoroideae</taxon>
        <taxon>Gardenieae complex</taxon>
        <taxon>Bertiereae - Coffeeae clade</taxon>
        <taxon>Coffeeae</taxon>
        <taxon>Coffea</taxon>
    </lineage>
</organism>
<dbReference type="Pfam" id="PF09758">
    <property type="entry name" value="FPL"/>
    <property type="match status" value="1"/>
</dbReference>
<dbReference type="PANTHER" id="PTHR21481">
    <property type="entry name" value="PROTEIN CLEC16A"/>
    <property type="match status" value="1"/>
</dbReference>
<feature type="transmembrane region" description="Helical" evidence="2">
    <location>
        <begin position="579"/>
        <end position="603"/>
    </location>
</feature>
<evidence type="ECO:0000256" key="1">
    <source>
        <dbReference type="ARBA" id="ARBA00023006"/>
    </source>
</evidence>
<dbReference type="OrthoDB" id="294052at2759"/>
<gene>
    <name evidence="5" type="primary">LOC113693814</name>
</gene>
<dbReference type="Proteomes" id="UP001652660">
    <property type="component" value="Chromosome 6c"/>
</dbReference>
<dbReference type="PANTHER" id="PTHR21481:SF0">
    <property type="entry name" value="PROTEIN CLEC16A"/>
    <property type="match status" value="1"/>
</dbReference>
<reference evidence="5" key="2">
    <citation type="submission" date="2025-08" db="UniProtKB">
        <authorList>
            <consortium name="RefSeq"/>
        </authorList>
    </citation>
    <scope>IDENTIFICATION</scope>
    <source>
        <tissue evidence="5">Leaves</tissue>
    </source>
</reference>
<dbReference type="GO" id="GO:0006914">
    <property type="term" value="P:autophagy"/>
    <property type="evidence" value="ECO:0007669"/>
    <property type="project" value="UniProtKB-KW"/>
</dbReference>
<evidence type="ECO:0000313" key="5">
    <source>
        <dbReference type="RefSeq" id="XP_027068322.2"/>
    </source>
</evidence>
<keyword evidence="1" id="KW-0072">Autophagy</keyword>
<reference evidence="4" key="1">
    <citation type="journal article" date="2025" name="Foods">
        <title>Unveiling the Microbial Signatures of Arabica Coffee Cherries: Insights into Ripeness Specific Diversity, Functional Traits, and Implications for Quality and Safety.</title>
        <authorList>
            <consortium name="RefSeq"/>
            <person name="Tenea G.N."/>
            <person name="Cifuentes V."/>
            <person name="Reyes P."/>
            <person name="Cevallos-Vallejos M."/>
        </authorList>
    </citation>
    <scope>NUCLEOTIDE SEQUENCE [LARGE SCALE GENOMIC DNA]</scope>
</reference>
<proteinExistence type="predicted"/>
<dbReference type="GO" id="GO:0005794">
    <property type="term" value="C:Golgi apparatus"/>
    <property type="evidence" value="ECO:0007669"/>
    <property type="project" value="TreeGrafter"/>
</dbReference>
<keyword evidence="2" id="KW-0812">Transmembrane</keyword>
<keyword evidence="2" id="KW-0472">Membrane</keyword>